<proteinExistence type="predicted"/>
<evidence type="ECO:0000313" key="1">
    <source>
        <dbReference type="EMBL" id="MCF3947752.1"/>
    </source>
</evidence>
<reference evidence="1 2" key="1">
    <citation type="submission" date="2022-01" db="EMBL/GenBank/DDBJ databases">
        <authorList>
            <person name="Won M."/>
            <person name="Kim S.-J."/>
            <person name="Kwon S.-W."/>
        </authorList>
    </citation>
    <scope>NUCLEOTIDE SEQUENCE [LARGE SCALE GENOMIC DNA]</scope>
    <source>
        <strain evidence="1 2">KCTC 23505</strain>
    </source>
</reference>
<organism evidence="1 2">
    <name type="scientific">Acidiphilium iwatense</name>
    <dbReference type="NCBI Taxonomy" id="768198"/>
    <lineage>
        <taxon>Bacteria</taxon>
        <taxon>Pseudomonadati</taxon>
        <taxon>Pseudomonadota</taxon>
        <taxon>Alphaproteobacteria</taxon>
        <taxon>Acetobacterales</taxon>
        <taxon>Acidocellaceae</taxon>
        <taxon>Acidiphilium</taxon>
    </lineage>
</organism>
<protein>
    <submittedName>
        <fullName evidence="1">Uncharacterized protein</fullName>
    </submittedName>
</protein>
<sequence>MADVQDLWKAAGWRDGGLDTAVCTELADLLNTQRGDAPDPDVERLQAAARAAHTVLLAWCAGAWYEDGTQLARNGTIHELETALTKAAPLLCSPSLSQQKKPDWFIAAIRIWAVAAGLLERHGRTGGKTANSVAVRFTSAALRCIGFPLVTDNAVSITIKKAVRKV</sequence>
<accession>A0ABS9DYC7</accession>
<dbReference type="EMBL" id="JAKGBZ010000030">
    <property type="protein sequence ID" value="MCF3947752.1"/>
    <property type="molecule type" value="Genomic_DNA"/>
</dbReference>
<dbReference type="Proteomes" id="UP001521209">
    <property type="component" value="Unassembled WGS sequence"/>
</dbReference>
<dbReference type="RefSeq" id="WP_235705024.1">
    <property type="nucleotide sequence ID" value="NZ_JAKGBZ010000030.1"/>
</dbReference>
<gene>
    <name evidence="1" type="ORF">L2A60_13795</name>
</gene>
<comment type="caution">
    <text evidence="1">The sequence shown here is derived from an EMBL/GenBank/DDBJ whole genome shotgun (WGS) entry which is preliminary data.</text>
</comment>
<keyword evidence="2" id="KW-1185">Reference proteome</keyword>
<evidence type="ECO:0000313" key="2">
    <source>
        <dbReference type="Proteomes" id="UP001521209"/>
    </source>
</evidence>
<name>A0ABS9DYC7_9PROT</name>